<proteinExistence type="predicted"/>
<name>A0A9P6MTN8_9FUNG</name>
<feature type="compositionally biased region" description="Polar residues" evidence="1">
    <location>
        <begin position="19"/>
        <end position="37"/>
    </location>
</feature>
<feature type="compositionally biased region" description="Polar residues" evidence="1">
    <location>
        <begin position="51"/>
        <end position="60"/>
    </location>
</feature>
<keyword evidence="3" id="KW-1185">Reference proteome</keyword>
<feature type="region of interest" description="Disordered" evidence="1">
    <location>
        <begin position="1"/>
        <end position="147"/>
    </location>
</feature>
<evidence type="ECO:0000313" key="2">
    <source>
        <dbReference type="EMBL" id="KAG0012359.1"/>
    </source>
</evidence>
<dbReference type="AlphaFoldDB" id="A0A9P6MTN8"/>
<evidence type="ECO:0000256" key="1">
    <source>
        <dbReference type="SAM" id="MobiDB-lite"/>
    </source>
</evidence>
<sequence>MSFNIGNNDRMPGIGGIRNTGNSNNPLQQAVDPSNNRGADMVLTPDHPSWHQDQQAQRPLSGSSSESKPGSSSESKPGSDTQTSARPDKDSYLPQGAVPQGAKFDPIMPEDVRQGLPQRGQNLPRGSGKPASGEPDFDDLLPPEYIR</sequence>
<accession>A0A9P6MTN8</accession>
<dbReference type="EMBL" id="JAAAID010000995">
    <property type="protein sequence ID" value="KAG0012359.1"/>
    <property type="molecule type" value="Genomic_DNA"/>
</dbReference>
<organism evidence="2 3">
    <name type="scientific">Entomortierella chlamydospora</name>
    <dbReference type="NCBI Taxonomy" id="101097"/>
    <lineage>
        <taxon>Eukaryota</taxon>
        <taxon>Fungi</taxon>
        <taxon>Fungi incertae sedis</taxon>
        <taxon>Mucoromycota</taxon>
        <taxon>Mortierellomycotina</taxon>
        <taxon>Mortierellomycetes</taxon>
        <taxon>Mortierellales</taxon>
        <taxon>Mortierellaceae</taxon>
        <taxon>Entomortierella</taxon>
    </lineage>
</organism>
<feature type="compositionally biased region" description="Low complexity" evidence="1">
    <location>
        <begin position="61"/>
        <end position="79"/>
    </location>
</feature>
<dbReference type="Proteomes" id="UP000703661">
    <property type="component" value="Unassembled WGS sequence"/>
</dbReference>
<reference evidence="2" key="1">
    <citation type="journal article" date="2020" name="Fungal Divers.">
        <title>Resolving the Mortierellaceae phylogeny through synthesis of multi-gene phylogenetics and phylogenomics.</title>
        <authorList>
            <person name="Vandepol N."/>
            <person name="Liber J."/>
            <person name="Desiro A."/>
            <person name="Na H."/>
            <person name="Kennedy M."/>
            <person name="Barry K."/>
            <person name="Grigoriev I.V."/>
            <person name="Miller A.N."/>
            <person name="O'Donnell K."/>
            <person name="Stajich J.E."/>
            <person name="Bonito G."/>
        </authorList>
    </citation>
    <scope>NUCLEOTIDE SEQUENCE</scope>
    <source>
        <strain evidence="2">NRRL 2769</strain>
    </source>
</reference>
<protein>
    <submittedName>
        <fullName evidence="2">Uncharacterized protein</fullName>
    </submittedName>
</protein>
<gene>
    <name evidence="2" type="ORF">BGZ80_011797</name>
</gene>
<comment type="caution">
    <text evidence="2">The sequence shown here is derived from an EMBL/GenBank/DDBJ whole genome shotgun (WGS) entry which is preliminary data.</text>
</comment>
<evidence type="ECO:0000313" key="3">
    <source>
        <dbReference type="Proteomes" id="UP000703661"/>
    </source>
</evidence>